<dbReference type="GO" id="GO:0022857">
    <property type="term" value="F:transmembrane transporter activity"/>
    <property type="evidence" value="ECO:0007669"/>
    <property type="project" value="InterPro"/>
</dbReference>
<evidence type="ECO:0000256" key="6">
    <source>
        <dbReference type="SAM" id="Phobius"/>
    </source>
</evidence>
<dbReference type="PANTHER" id="PTHR43791:SF57">
    <property type="entry name" value="MAJOR FACILITATOR SUPERFAMILY (MFS) PROFILE DOMAIN-CONTAINING PROTEIN"/>
    <property type="match status" value="1"/>
</dbReference>
<feature type="transmembrane region" description="Helical" evidence="6">
    <location>
        <begin position="144"/>
        <end position="167"/>
    </location>
</feature>
<dbReference type="GO" id="GO:0016020">
    <property type="term" value="C:membrane"/>
    <property type="evidence" value="ECO:0007669"/>
    <property type="project" value="UniProtKB-SubCell"/>
</dbReference>
<feature type="transmembrane region" description="Helical" evidence="6">
    <location>
        <begin position="179"/>
        <end position="200"/>
    </location>
</feature>
<keyword evidence="3 6" id="KW-0812">Transmembrane</keyword>
<feature type="transmembrane region" description="Helical" evidence="6">
    <location>
        <begin position="281"/>
        <end position="301"/>
    </location>
</feature>
<evidence type="ECO:0000313" key="8">
    <source>
        <dbReference type="EMBL" id="POR38545.1"/>
    </source>
</evidence>
<sequence length="497" mass="55483">MAERVEVPGPLKVEVSPAEKNDMLVASDADTESNGFSEHATKSLLRKIDRVLLPLLSLLYLLSFLDRTNIGNAKLAGLENDLNLTGEYDYNTAVSIFFPFYVAAEIPSNMAMKRFRPSVWIPCLMVAWGFMTIMLGLVKNFAGLLAVRCALGLAEGGLFPGINYYITMWYRRHECGLRMAIFFSAATAAGAFGGLLARGIMEMKGIGGLNGWAWIFILEGIATFIIAIVAYFAMQDYPATAKFLSPKEKQEVLRRLEEDRYALSDELDMKFMKDAFKDWKIWVHMIITFGIYTGLYSVSIFLPTIVKNLDYTNEKAQLMTVPPYAVACVFTITGGLMADRHRKRGMYMIFFCLTAMIGFALLAGVESHKAKYFACFLVTSGIYANVPQGIAWNGNNIGGSFKRAVGLAMHAGCGNLGGIVAGFVYRQRDAPRYFSGHLILLGTTTVSCVLSVFMTWYLKKENARRDREYKPPSAYTREEMALEIDKGDNATFFRYTV</sequence>
<feature type="transmembrane region" description="Helical" evidence="6">
    <location>
        <begin position="321"/>
        <end position="338"/>
    </location>
</feature>
<evidence type="ECO:0000256" key="5">
    <source>
        <dbReference type="ARBA" id="ARBA00023136"/>
    </source>
</evidence>
<dbReference type="Pfam" id="PF07690">
    <property type="entry name" value="MFS_1"/>
    <property type="match status" value="1"/>
</dbReference>
<feature type="transmembrane region" description="Helical" evidence="6">
    <location>
        <begin position="404"/>
        <end position="425"/>
    </location>
</feature>
<evidence type="ECO:0000256" key="3">
    <source>
        <dbReference type="ARBA" id="ARBA00022692"/>
    </source>
</evidence>
<dbReference type="InterPro" id="IPR011701">
    <property type="entry name" value="MFS"/>
</dbReference>
<dbReference type="AlphaFoldDB" id="A0A2S4L7W4"/>
<proteinExistence type="predicted"/>
<comment type="subcellular location">
    <subcellularLocation>
        <location evidence="1">Membrane</location>
        <topology evidence="1">Multi-pass membrane protein</topology>
    </subcellularLocation>
</comment>
<evidence type="ECO:0000256" key="4">
    <source>
        <dbReference type="ARBA" id="ARBA00022989"/>
    </source>
</evidence>
<reference evidence="8 9" key="1">
    <citation type="submission" date="2018-01" db="EMBL/GenBank/DDBJ databases">
        <title>Harnessing the power of phylogenomics to disentangle the directionality and signatures of interkingdom host jumping in the parasitic fungal genus Tolypocladium.</title>
        <authorList>
            <person name="Quandt C.A."/>
            <person name="Patterson W."/>
            <person name="Spatafora J.W."/>
        </authorList>
    </citation>
    <scope>NUCLEOTIDE SEQUENCE [LARGE SCALE GENOMIC DNA]</scope>
    <source>
        <strain evidence="8 9">NRBC 100945</strain>
    </source>
</reference>
<evidence type="ECO:0000256" key="2">
    <source>
        <dbReference type="ARBA" id="ARBA00022448"/>
    </source>
</evidence>
<accession>A0A2S4L7W4</accession>
<dbReference type="PANTHER" id="PTHR43791">
    <property type="entry name" value="PERMEASE-RELATED"/>
    <property type="match status" value="1"/>
</dbReference>
<feature type="transmembrane region" description="Helical" evidence="6">
    <location>
        <begin position="119"/>
        <end position="138"/>
    </location>
</feature>
<gene>
    <name evidence="8" type="ORF">TPAR_01244</name>
</gene>
<keyword evidence="2" id="KW-0813">Transport</keyword>
<keyword evidence="9" id="KW-1185">Reference proteome</keyword>
<feature type="transmembrane region" description="Helical" evidence="6">
    <location>
        <begin position="345"/>
        <end position="365"/>
    </location>
</feature>
<dbReference type="InterPro" id="IPR020846">
    <property type="entry name" value="MFS_dom"/>
</dbReference>
<evidence type="ECO:0000256" key="1">
    <source>
        <dbReference type="ARBA" id="ARBA00004141"/>
    </source>
</evidence>
<organism evidence="8 9">
    <name type="scientific">Tolypocladium paradoxum</name>
    <dbReference type="NCBI Taxonomy" id="94208"/>
    <lineage>
        <taxon>Eukaryota</taxon>
        <taxon>Fungi</taxon>
        <taxon>Dikarya</taxon>
        <taxon>Ascomycota</taxon>
        <taxon>Pezizomycotina</taxon>
        <taxon>Sordariomycetes</taxon>
        <taxon>Hypocreomycetidae</taxon>
        <taxon>Hypocreales</taxon>
        <taxon>Ophiocordycipitaceae</taxon>
        <taxon>Tolypocladium</taxon>
    </lineage>
</organism>
<dbReference type="Gene3D" id="1.20.1250.20">
    <property type="entry name" value="MFS general substrate transporter like domains"/>
    <property type="match status" value="2"/>
</dbReference>
<feature type="domain" description="Major facilitator superfamily (MFS) profile" evidence="7">
    <location>
        <begin position="52"/>
        <end position="463"/>
    </location>
</feature>
<dbReference type="InterPro" id="IPR036259">
    <property type="entry name" value="MFS_trans_sf"/>
</dbReference>
<protein>
    <submittedName>
        <fullName evidence="8">Transporter</fullName>
    </submittedName>
</protein>
<dbReference type="FunFam" id="1.20.1250.20:FF:000034">
    <property type="entry name" value="MFS general substrate transporter"/>
    <property type="match status" value="1"/>
</dbReference>
<keyword evidence="4 6" id="KW-1133">Transmembrane helix</keyword>
<dbReference type="FunFam" id="1.20.1250.20:FF:000068">
    <property type="entry name" value="MFS general substrate transporter"/>
    <property type="match status" value="1"/>
</dbReference>
<evidence type="ECO:0000259" key="7">
    <source>
        <dbReference type="PROSITE" id="PS50850"/>
    </source>
</evidence>
<dbReference type="PROSITE" id="PS50850">
    <property type="entry name" value="MFS"/>
    <property type="match status" value="1"/>
</dbReference>
<keyword evidence="5 6" id="KW-0472">Membrane</keyword>
<evidence type="ECO:0000313" key="9">
    <source>
        <dbReference type="Proteomes" id="UP000237481"/>
    </source>
</evidence>
<name>A0A2S4L7W4_9HYPO</name>
<feature type="transmembrane region" description="Helical" evidence="6">
    <location>
        <begin position="212"/>
        <end position="234"/>
    </location>
</feature>
<dbReference type="OrthoDB" id="2962993at2759"/>
<dbReference type="SUPFAM" id="SSF103473">
    <property type="entry name" value="MFS general substrate transporter"/>
    <property type="match status" value="1"/>
</dbReference>
<feature type="transmembrane region" description="Helical" evidence="6">
    <location>
        <begin position="371"/>
        <end position="392"/>
    </location>
</feature>
<dbReference type="EMBL" id="PKSG01000128">
    <property type="protein sequence ID" value="POR38545.1"/>
    <property type="molecule type" value="Genomic_DNA"/>
</dbReference>
<feature type="transmembrane region" description="Helical" evidence="6">
    <location>
        <begin position="437"/>
        <end position="458"/>
    </location>
</feature>
<comment type="caution">
    <text evidence="8">The sequence shown here is derived from an EMBL/GenBank/DDBJ whole genome shotgun (WGS) entry which is preliminary data.</text>
</comment>
<dbReference type="Proteomes" id="UP000237481">
    <property type="component" value="Unassembled WGS sequence"/>
</dbReference>